<gene>
    <name evidence="2" type="ORF">PCOR1329_LOCUS4862</name>
</gene>
<feature type="non-terminal residue" evidence="2">
    <location>
        <position position="1"/>
    </location>
</feature>
<dbReference type="EMBL" id="CAUYUJ010001260">
    <property type="protein sequence ID" value="CAK0795092.1"/>
    <property type="molecule type" value="Genomic_DNA"/>
</dbReference>
<dbReference type="Proteomes" id="UP001189429">
    <property type="component" value="Unassembled WGS sequence"/>
</dbReference>
<comment type="caution">
    <text evidence="2">The sequence shown here is derived from an EMBL/GenBank/DDBJ whole genome shotgun (WGS) entry which is preliminary data.</text>
</comment>
<organism evidence="2 3">
    <name type="scientific">Prorocentrum cordatum</name>
    <dbReference type="NCBI Taxonomy" id="2364126"/>
    <lineage>
        <taxon>Eukaryota</taxon>
        <taxon>Sar</taxon>
        <taxon>Alveolata</taxon>
        <taxon>Dinophyceae</taxon>
        <taxon>Prorocentrales</taxon>
        <taxon>Prorocentraceae</taxon>
        <taxon>Prorocentrum</taxon>
    </lineage>
</organism>
<feature type="non-terminal residue" evidence="2">
    <location>
        <position position="55"/>
    </location>
</feature>
<feature type="region of interest" description="Disordered" evidence="1">
    <location>
        <begin position="16"/>
        <end position="38"/>
    </location>
</feature>
<evidence type="ECO:0000313" key="2">
    <source>
        <dbReference type="EMBL" id="CAK0795092.1"/>
    </source>
</evidence>
<keyword evidence="3" id="KW-1185">Reference proteome</keyword>
<reference evidence="2" key="1">
    <citation type="submission" date="2023-10" db="EMBL/GenBank/DDBJ databases">
        <authorList>
            <person name="Chen Y."/>
            <person name="Shah S."/>
            <person name="Dougan E. K."/>
            <person name="Thang M."/>
            <person name="Chan C."/>
        </authorList>
    </citation>
    <scope>NUCLEOTIDE SEQUENCE [LARGE SCALE GENOMIC DNA]</scope>
</reference>
<accession>A0ABN9PPR3</accession>
<evidence type="ECO:0000256" key="1">
    <source>
        <dbReference type="SAM" id="MobiDB-lite"/>
    </source>
</evidence>
<sequence>ALPLLATVRLHVRAAPPPPAAAAEDAGHSRHLRRGTPEDLVAAERAQIPGLWGIK</sequence>
<evidence type="ECO:0000313" key="3">
    <source>
        <dbReference type="Proteomes" id="UP001189429"/>
    </source>
</evidence>
<proteinExistence type="predicted"/>
<protein>
    <submittedName>
        <fullName evidence="2">Uncharacterized protein</fullName>
    </submittedName>
</protein>
<name>A0ABN9PPR3_9DINO</name>